<keyword evidence="2" id="KW-0489">Methyltransferase</keyword>
<protein>
    <submittedName>
        <fullName evidence="6">Uncharacterized protein</fullName>
    </submittedName>
</protein>
<dbReference type="Proteomes" id="UP001291623">
    <property type="component" value="Unassembled WGS sequence"/>
</dbReference>
<keyword evidence="7" id="KW-1185">Reference proteome</keyword>
<dbReference type="SUPFAM" id="SSF53335">
    <property type="entry name" value="S-adenosyl-L-methionine-dependent methyltransferases"/>
    <property type="match status" value="2"/>
</dbReference>
<accession>A0AAE1SLA0</accession>
<dbReference type="GO" id="GO:0032259">
    <property type="term" value="P:methylation"/>
    <property type="evidence" value="ECO:0007669"/>
    <property type="project" value="UniProtKB-KW"/>
</dbReference>
<dbReference type="InterPro" id="IPR042086">
    <property type="entry name" value="MeTrfase_capping"/>
</dbReference>
<comment type="similarity">
    <text evidence="1">Belongs to the methyltransferase superfamily. Type-7 methyltransferase family.</text>
</comment>
<comment type="caution">
    <text evidence="6">The sequence shown here is derived from an EMBL/GenBank/DDBJ whole genome shotgun (WGS) entry which is preliminary data.</text>
</comment>
<keyword evidence="5" id="KW-0460">Magnesium</keyword>
<proteinExistence type="inferred from homology"/>
<evidence type="ECO:0000256" key="3">
    <source>
        <dbReference type="ARBA" id="ARBA00022679"/>
    </source>
</evidence>
<dbReference type="EMBL" id="JAVYJV010000004">
    <property type="protein sequence ID" value="KAK4372809.1"/>
    <property type="molecule type" value="Genomic_DNA"/>
</dbReference>
<organism evidence="6 7">
    <name type="scientific">Anisodus tanguticus</name>
    <dbReference type="NCBI Taxonomy" id="243964"/>
    <lineage>
        <taxon>Eukaryota</taxon>
        <taxon>Viridiplantae</taxon>
        <taxon>Streptophyta</taxon>
        <taxon>Embryophyta</taxon>
        <taxon>Tracheophyta</taxon>
        <taxon>Spermatophyta</taxon>
        <taxon>Magnoliopsida</taxon>
        <taxon>eudicotyledons</taxon>
        <taxon>Gunneridae</taxon>
        <taxon>Pentapetalae</taxon>
        <taxon>asterids</taxon>
        <taxon>lamiids</taxon>
        <taxon>Solanales</taxon>
        <taxon>Solanaceae</taxon>
        <taxon>Solanoideae</taxon>
        <taxon>Hyoscyameae</taxon>
        <taxon>Anisodus</taxon>
    </lineage>
</organism>
<keyword evidence="4" id="KW-0479">Metal-binding</keyword>
<dbReference type="Gene3D" id="3.40.50.150">
    <property type="entry name" value="Vaccinia Virus protein VP39"/>
    <property type="match status" value="2"/>
</dbReference>
<dbReference type="GO" id="GO:0046872">
    <property type="term" value="F:metal ion binding"/>
    <property type="evidence" value="ECO:0007669"/>
    <property type="project" value="UniProtKB-KW"/>
</dbReference>
<dbReference type="GO" id="GO:0008168">
    <property type="term" value="F:methyltransferase activity"/>
    <property type="evidence" value="ECO:0007669"/>
    <property type="project" value="UniProtKB-KW"/>
</dbReference>
<evidence type="ECO:0000313" key="6">
    <source>
        <dbReference type="EMBL" id="KAK4372809.1"/>
    </source>
</evidence>
<keyword evidence="3" id="KW-0808">Transferase</keyword>
<evidence type="ECO:0000256" key="1">
    <source>
        <dbReference type="ARBA" id="ARBA00007967"/>
    </source>
</evidence>
<dbReference type="PANTHER" id="PTHR31009">
    <property type="entry name" value="S-ADENOSYL-L-METHIONINE:CARBOXYL METHYLTRANSFERASE FAMILY PROTEIN"/>
    <property type="match status" value="1"/>
</dbReference>
<dbReference type="InterPro" id="IPR005299">
    <property type="entry name" value="MeTrfase_7"/>
</dbReference>
<evidence type="ECO:0000256" key="4">
    <source>
        <dbReference type="ARBA" id="ARBA00022723"/>
    </source>
</evidence>
<dbReference type="AlphaFoldDB" id="A0AAE1SLA0"/>
<gene>
    <name evidence="6" type="ORF">RND71_008193</name>
</gene>
<evidence type="ECO:0000256" key="2">
    <source>
        <dbReference type="ARBA" id="ARBA00022603"/>
    </source>
</evidence>
<dbReference type="Gene3D" id="1.10.1200.270">
    <property type="entry name" value="Methyltransferase, alpha-helical capping domain"/>
    <property type="match status" value="2"/>
</dbReference>
<sequence length="208" mass="23442">MEVAKVLHMNGGIGDTSYAKNSQFQQKGILMTTKITDEAITALYRSHSPETICVADLVSLRGVGERWAYGSLSGRKNEELSFNKGSRYLLEPLVRALKELVAEGSIEEEKVNTFNIPAYCPSPAEVMNIVNKEGSFTIDVLETLEFHMDTSDGNYNNGGYNMIQGLRAFIEPLLVNHFGDELMDQVFYKYREIFVNCMAKEKIMFTKI</sequence>
<evidence type="ECO:0000256" key="5">
    <source>
        <dbReference type="ARBA" id="ARBA00022842"/>
    </source>
</evidence>
<reference evidence="6" key="1">
    <citation type="submission" date="2023-12" db="EMBL/GenBank/DDBJ databases">
        <title>Genome assembly of Anisodus tanguticus.</title>
        <authorList>
            <person name="Wang Y.-J."/>
        </authorList>
    </citation>
    <scope>NUCLEOTIDE SEQUENCE</scope>
    <source>
        <strain evidence="6">KB-2021</strain>
        <tissue evidence="6">Leaf</tissue>
    </source>
</reference>
<evidence type="ECO:0000313" key="7">
    <source>
        <dbReference type="Proteomes" id="UP001291623"/>
    </source>
</evidence>
<dbReference type="InterPro" id="IPR029063">
    <property type="entry name" value="SAM-dependent_MTases_sf"/>
</dbReference>
<name>A0AAE1SLA0_9SOLA</name>
<dbReference type="Pfam" id="PF03492">
    <property type="entry name" value="Methyltransf_7"/>
    <property type="match status" value="1"/>
</dbReference>